<dbReference type="EMBL" id="LR134155">
    <property type="protein sequence ID" value="VEA71589.1"/>
    <property type="molecule type" value="Genomic_DNA"/>
</dbReference>
<evidence type="ECO:0000256" key="1">
    <source>
        <dbReference type="SAM" id="SignalP"/>
    </source>
</evidence>
<keyword evidence="1" id="KW-0732">Signal</keyword>
<evidence type="ECO:0000313" key="3">
    <source>
        <dbReference type="Proteomes" id="UP000271603"/>
    </source>
</evidence>
<accession>A0A3S5DFA2</accession>
<protein>
    <submittedName>
        <fullName evidence="2">Uncharacterized protein</fullName>
    </submittedName>
</protein>
<dbReference type="STRING" id="61652.AXX16_0027"/>
<feature type="chain" id="PRO_5018661178" evidence="1">
    <location>
        <begin position="21"/>
        <end position="158"/>
    </location>
</feature>
<evidence type="ECO:0000313" key="2">
    <source>
        <dbReference type="EMBL" id="VEA71589.1"/>
    </source>
</evidence>
<sequence length="158" mass="17589">MKTLCCLLLAVVALASAAHAESWRMPRVDERQLQLSDTGQVALEIMAGQILSLTGPRFSGSIRLVWVDDGFTGSARMLRSMLIGKGIAPERVVLAPESGGYQRQAVSGLEIRIRQIVLRLPDCHYAEQNYRFDYRDDLGCALNNTRSAIISNPNKFYF</sequence>
<feature type="signal peptide" evidence="1">
    <location>
        <begin position="1"/>
        <end position="20"/>
    </location>
</feature>
<dbReference type="Proteomes" id="UP000271603">
    <property type="component" value="Chromosome"/>
</dbReference>
<organism evidence="2 3">
    <name type="scientific">Serratia rubidaea</name>
    <name type="common">Serratia marinorubra</name>
    <dbReference type="NCBI Taxonomy" id="61652"/>
    <lineage>
        <taxon>Bacteria</taxon>
        <taxon>Pseudomonadati</taxon>
        <taxon>Pseudomonadota</taxon>
        <taxon>Gammaproteobacteria</taxon>
        <taxon>Enterobacterales</taxon>
        <taxon>Yersiniaceae</taxon>
        <taxon>Serratia</taxon>
    </lineage>
</organism>
<dbReference type="AlphaFoldDB" id="A0A3S5DFA2"/>
<gene>
    <name evidence="2" type="ORF">NCTC9419_03153</name>
</gene>
<reference evidence="2 3" key="1">
    <citation type="submission" date="2018-12" db="EMBL/GenBank/DDBJ databases">
        <authorList>
            <consortium name="Pathogen Informatics"/>
        </authorList>
    </citation>
    <scope>NUCLEOTIDE SEQUENCE [LARGE SCALE GENOMIC DNA]</scope>
    <source>
        <strain evidence="2 3">NCTC9419</strain>
    </source>
</reference>
<name>A0A3S5DFA2_SERRU</name>
<proteinExistence type="predicted"/>